<evidence type="ECO:0000313" key="3">
    <source>
        <dbReference type="Proteomes" id="UP000215902"/>
    </source>
</evidence>
<evidence type="ECO:0000313" key="2">
    <source>
        <dbReference type="EMBL" id="PAA57850.1"/>
    </source>
</evidence>
<accession>A0A267E8F0</accession>
<dbReference type="Proteomes" id="UP000215902">
    <property type="component" value="Unassembled WGS sequence"/>
</dbReference>
<feature type="domain" description="Ribosomal protein eL8/eL30/eS12/Gadd45" evidence="1">
    <location>
        <begin position="7"/>
        <end position="38"/>
    </location>
</feature>
<evidence type="ECO:0000259" key="1">
    <source>
        <dbReference type="Pfam" id="PF01248"/>
    </source>
</evidence>
<dbReference type="Pfam" id="PF01248">
    <property type="entry name" value="Ribosomal_L7Ae"/>
    <property type="match status" value="1"/>
</dbReference>
<dbReference type="SUPFAM" id="SSF55315">
    <property type="entry name" value="L30e-like"/>
    <property type="match status" value="1"/>
</dbReference>
<sequence length="82" mass="9181">MTVLCAAQALEKWSAHLCMLASDGDKAAYTKLVEALCQRPLRPVCARLTRMASRARWSSAPAYLFAMWAHCQAMEFFGRLAE</sequence>
<dbReference type="EMBL" id="NIVC01002440">
    <property type="protein sequence ID" value="PAA57850.1"/>
    <property type="molecule type" value="Genomic_DNA"/>
</dbReference>
<dbReference type="InterPro" id="IPR004038">
    <property type="entry name" value="Ribosomal_eL8/eL30/eS12/Gad45"/>
</dbReference>
<reference evidence="2 3" key="1">
    <citation type="submission" date="2017-06" db="EMBL/GenBank/DDBJ databases">
        <title>A platform for efficient transgenesis in Macrostomum lignano, a flatworm model organism for stem cell research.</title>
        <authorList>
            <person name="Berezikov E."/>
        </authorList>
    </citation>
    <scope>NUCLEOTIDE SEQUENCE [LARGE SCALE GENOMIC DNA]</scope>
    <source>
        <strain evidence="2">DV1</strain>
        <tissue evidence="2">Whole organism</tissue>
    </source>
</reference>
<protein>
    <recommendedName>
        <fullName evidence="1">Ribosomal protein eL8/eL30/eS12/Gadd45 domain-containing protein</fullName>
    </recommendedName>
</protein>
<organism evidence="2 3">
    <name type="scientific">Macrostomum lignano</name>
    <dbReference type="NCBI Taxonomy" id="282301"/>
    <lineage>
        <taxon>Eukaryota</taxon>
        <taxon>Metazoa</taxon>
        <taxon>Spiralia</taxon>
        <taxon>Lophotrochozoa</taxon>
        <taxon>Platyhelminthes</taxon>
        <taxon>Rhabditophora</taxon>
        <taxon>Macrostomorpha</taxon>
        <taxon>Macrostomida</taxon>
        <taxon>Macrostomidae</taxon>
        <taxon>Macrostomum</taxon>
    </lineage>
</organism>
<dbReference type="AlphaFoldDB" id="A0A267E8F0"/>
<proteinExistence type="predicted"/>
<name>A0A267E8F0_9PLAT</name>
<comment type="caution">
    <text evidence="2">The sequence shown here is derived from an EMBL/GenBank/DDBJ whole genome shotgun (WGS) entry which is preliminary data.</text>
</comment>
<dbReference type="InterPro" id="IPR029064">
    <property type="entry name" value="Ribosomal_eL30-like_sf"/>
</dbReference>
<keyword evidence="3" id="KW-1185">Reference proteome</keyword>
<gene>
    <name evidence="2" type="ORF">BOX15_Mlig020493g1</name>
</gene>
<dbReference type="Gene3D" id="3.30.1330.30">
    <property type="match status" value="1"/>
</dbReference>